<protein>
    <recommendedName>
        <fullName evidence="6">Retrotransposon gag domain-containing protein</fullName>
    </recommendedName>
</protein>
<dbReference type="EMBL" id="QEAM01000832">
    <property type="protein sequence ID" value="TPX34287.1"/>
    <property type="molecule type" value="Genomic_DNA"/>
</dbReference>
<dbReference type="Proteomes" id="UP000320475">
    <property type="component" value="Unassembled WGS sequence"/>
</dbReference>
<sequence>MTSTSPILFDDMVEIQLQQGNISIVRQELESIRSAQLRTPLSDAAGQKKMEDQYSAKKSELQTEERNLRQFMKDARARYDTFRASQPNEEKSIVPLGVSAPTITNDVKVADPDKFSGNIDAYQLWRFECLNIVDLRPSINTDTKKIMYMGSRMDKTALKWYEMYMQERRRLLDHTSPTQNEVIRRTNEFTDFLTRLDRTFKDPLEVQNYRNKVQKSNQGNRGFDDYAIYFKDILARAQLTPDEHIQTFLYSLRPAVLRAWRPERIPDTLDEVISNIRYKLEIDSTIRAAEASFSGGTTVSKPGLTARTLPFKNLSTLKVWDDASRPGPFTTKEATPSFQLRSHNGWCTRCGLSNHKAQQCNIYPSSKPNADNYKVWLSIKERYDNEGKLSKKVNIGSIAKEDSSESEEEGGINNIDESDKEPLYEVESEDEFANIDTTTAYIARISATERKYPPNFLIDVVLKHPDTGKSLEAKALLDSGASRSFIGENFAHKHRIPQSVLQKRQKLKLADGQPTAPVTHQTKELSMVIQNHQEEITLPLFKTKEYDIILGLDWLTYHNPSVDWELRTIVFDGYGCKHPLKQHRMSQTSQNVIAFTREEILQEIPIEPL</sequence>
<evidence type="ECO:0000256" key="1">
    <source>
        <dbReference type="ARBA" id="ARBA00022750"/>
    </source>
</evidence>
<dbReference type="VEuPathDB" id="FungiDB:SeMB42_g07694"/>
<keyword evidence="2" id="KW-0175">Coiled coil</keyword>
<comment type="caution">
    <text evidence="4">The sequence shown here is derived from an EMBL/GenBank/DDBJ whole genome shotgun (WGS) entry which is preliminary data.</text>
</comment>
<dbReference type="GO" id="GO:0006508">
    <property type="term" value="P:proteolysis"/>
    <property type="evidence" value="ECO:0007669"/>
    <property type="project" value="InterPro"/>
</dbReference>
<dbReference type="OrthoDB" id="128646at2759"/>
<keyword evidence="1" id="KW-0645">Protease</keyword>
<dbReference type="InterPro" id="IPR021109">
    <property type="entry name" value="Peptidase_aspartic_dom_sf"/>
</dbReference>
<dbReference type="AlphaFoldDB" id="A0A507BZQ1"/>
<organism evidence="4 5">
    <name type="scientific">Synchytrium endobioticum</name>
    <dbReference type="NCBI Taxonomy" id="286115"/>
    <lineage>
        <taxon>Eukaryota</taxon>
        <taxon>Fungi</taxon>
        <taxon>Fungi incertae sedis</taxon>
        <taxon>Chytridiomycota</taxon>
        <taxon>Chytridiomycota incertae sedis</taxon>
        <taxon>Chytridiomycetes</taxon>
        <taxon>Synchytriales</taxon>
        <taxon>Synchytriaceae</taxon>
        <taxon>Synchytrium</taxon>
    </lineage>
</organism>
<dbReference type="GO" id="GO:0004190">
    <property type="term" value="F:aspartic-type endopeptidase activity"/>
    <property type="evidence" value="ECO:0007669"/>
    <property type="project" value="UniProtKB-KW"/>
</dbReference>
<evidence type="ECO:0000256" key="2">
    <source>
        <dbReference type="SAM" id="Coils"/>
    </source>
</evidence>
<gene>
    <name evidence="4" type="ORF">SeLEV6574_g08296</name>
</gene>
<dbReference type="PROSITE" id="PS00141">
    <property type="entry name" value="ASP_PROTEASE"/>
    <property type="match status" value="1"/>
</dbReference>
<keyword evidence="1" id="KW-0378">Hydrolase</keyword>
<dbReference type="PANTHER" id="PTHR15503">
    <property type="entry name" value="LDOC1 RELATED"/>
    <property type="match status" value="1"/>
</dbReference>
<dbReference type="SUPFAM" id="SSF50630">
    <property type="entry name" value="Acid proteases"/>
    <property type="match status" value="1"/>
</dbReference>
<dbReference type="Gene3D" id="2.40.70.10">
    <property type="entry name" value="Acid Proteases"/>
    <property type="match status" value="1"/>
</dbReference>
<feature type="compositionally biased region" description="Acidic residues" evidence="3">
    <location>
        <begin position="404"/>
        <end position="422"/>
    </location>
</feature>
<evidence type="ECO:0000313" key="4">
    <source>
        <dbReference type="EMBL" id="TPX34287.1"/>
    </source>
</evidence>
<evidence type="ECO:0000256" key="3">
    <source>
        <dbReference type="SAM" id="MobiDB-lite"/>
    </source>
</evidence>
<reference evidence="4 5" key="1">
    <citation type="journal article" date="2019" name="Sci. Rep.">
        <title>Comparative genomics of chytrid fungi reveal insights into the obligate biotrophic and pathogenic lifestyle of Synchytrium endobioticum.</title>
        <authorList>
            <person name="van de Vossenberg B.T.L.H."/>
            <person name="Warris S."/>
            <person name="Nguyen H.D.T."/>
            <person name="van Gent-Pelzer M.P.E."/>
            <person name="Joly D.L."/>
            <person name="van de Geest H.C."/>
            <person name="Bonants P.J.M."/>
            <person name="Smith D.S."/>
            <person name="Levesque C.A."/>
            <person name="van der Lee T.A.J."/>
        </authorList>
    </citation>
    <scope>NUCLEOTIDE SEQUENCE [LARGE SCALE GENOMIC DNA]</scope>
    <source>
        <strain evidence="4 5">LEV6574</strain>
    </source>
</reference>
<evidence type="ECO:0008006" key="6">
    <source>
        <dbReference type="Google" id="ProtNLM"/>
    </source>
</evidence>
<feature type="coiled-coil region" evidence="2">
    <location>
        <begin position="47"/>
        <end position="74"/>
    </location>
</feature>
<keyword evidence="1" id="KW-0064">Aspartyl protease</keyword>
<dbReference type="InterPro" id="IPR001969">
    <property type="entry name" value="Aspartic_peptidase_AS"/>
</dbReference>
<name>A0A507BZQ1_9FUNG</name>
<dbReference type="CDD" id="cd00303">
    <property type="entry name" value="retropepsin_like"/>
    <property type="match status" value="1"/>
</dbReference>
<feature type="region of interest" description="Disordered" evidence="3">
    <location>
        <begin position="398"/>
        <end position="422"/>
    </location>
</feature>
<accession>A0A507BZQ1</accession>
<dbReference type="InterPro" id="IPR032567">
    <property type="entry name" value="RTL1-rel"/>
</dbReference>
<dbReference type="PANTHER" id="PTHR15503:SF22">
    <property type="entry name" value="TRANSPOSON TY3-I GAG POLYPROTEIN"/>
    <property type="match status" value="1"/>
</dbReference>
<feature type="non-terminal residue" evidence="4">
    <location>
        <position position="609"/>
    </location>
</feature>
<dbReference type="Pfam" id="PF08284">
    <property type="entry name" value="RVP_2"/>
    <property type="match status" value="1"/>
</dbReference>
<proteinExistence type="predicted"/>
<evidence type="ECO:0000313" key="5">
    <source>
        <dbReference type="Proteomes" id="UP000320475"/>
    </source>
</evidence>